<comment type="caution">
    <text evidence="1">The sequence shown here is derived from an EMBL/GenBank/DDBJ whole genome shotgun (WGS) entry which is preliminary data.</text>
</comment>
<dbReference type="EMBL" id="JAHDVG010000474">
    <property type="protein sequence ID" value="KAH1176822.1"/>
    <property type="molecule type" value="Genomic_DNA"/>
</dbReference>
<proteinExistence type="predicted"/>
<dbReference type="Proteomes" id="UP000827986">
    <property type="component" value="Unassembled WGS sequence"/>
</dbReference>
<protein>
    <submittedName>
        <fullName evidence="1">Uncharacterized protein</fullName>
    </submittedName>
</protein>
<keyword evidence="2" id="KW-1185">Reference proteome</keyword>
<accession>A0A9D3XC30</accession>
<evidence type="ECO:0000313" key="1">
    <source>
        <dbReference type="EMBL" id="KAH1176822.1"/>
    </source>
</evidence>
<gene>
    <name evidence="1" type="ORF">KIL84_010524</name>
</gene>
<name>A0A9D3XC30_9SAUR</name>
<evidence type="ECO:0000313" key="2">
    <source>
        <dbReference type="Proteomes" id="UP000827986"/>
    </source>
</evidence>
<organism evidence="1 2">
    <name type="scientific">Mauremys mutica</name>
    <name type="common">yellowpond turtle</name>
    <dbReference type="NCBI Taxonomy" id="74926"/>
    <lineage>
        <taxon>Eukaryota</taxon>
        <taxon>Metazoa</taxon>
        <taxon>Chordata</taxon>
        <taxon>Craniata</taxon>
        <taxon>Vertebrata</taxon>
        <taxon>Euteleostomi</taxon>
        <taxon>Archelosauria</taxon>
        <taxon>Testudinata</taxon>
        <taxon>Testudines</taxon>
        <taxon>Cryptodira</taxon>
        <taxon>Durocryptodira</taxon>
        <taxon>Testudinoidea</taxon>
        <taxon>Geoemydidae</taxon>
        <taxon>Geoemydinae</taxon>
        <taxon>Mauremys</taxon>
    </lineage>
</organism>
<dbReference type="AlphaFoldDB" id="A0A9D3XC30"/>
<reference evidence="1" key="1">
    <citation type="submission" date="2021-09" db="EMBL/GenBank/DDBJ databases">
        <title>The genome of Mauremys mutica provides insights into the evolution of semi-aquatic lifestyle.</title>
        <authorList>
            <person name="Gong S."/>
            <person name="Gao Y."/>
        </authorList>
    </citation>
    <scope>NUCLEOTIDE SEQUENCE</scope>
    <source>
        <strain evidence="1">MM-2020</strain>
        <tissue evidence="1">Muscle</tissue>
    </source>
</reference>
<sequence>MNELKGKFTKKKKWLGLQLLPFNAFLFYCTCSTKRARDLIHLPPTPVKIKPLNDGRDQSTHSHVPSCLAITTTRYSQYFLALLQGKQPVNVCFVLFMDLYFLKH</sequence>